<keyword evidence="3" id="KW-1185">Reference proteome</keyword>
<gene>
    <name evidence="2" type="ORF">FMOSSE_LOCUS6388</name>
</gene>
<sequence>MNKKLFLYLGLFAVAIPSVVLAQLTCEELFNLTQCNTCQKSLYDQGALSFYTGVTPPSQCPSNIVYGNFLLEEYKNAGYDVSHVFNYSTFDTTPFKPSLDKYCALEYTCDQTEVDQAMEKIKTDCATELSTPLDLTANPKTIEFNTLLAYATFLAYYGGIPSHESICLLNDQGEYCYYKIAETYFEYIKKESNGDTNVTISLDGKILFLSDGTTKEIPKDLNCGECWTKIANIFLTYFEEHKLDEQLEKNIFGSYDEMKQELQAKCEDSSNAEGIDVLEEVDLKRSVRARAKRNARTIKRGGGSVTRSLISFLRG</sequence>
<evidence type="ECO:0000313" key="3">
    <source>
        <dbReference type="Proteomes" id="UP000789375"/>
    </source>
</evidence>
<reference evidence="2" key="1">
    <citation type="submission" date="2021-06" db="EMBL/GenBank/DDBJ databases">
        <authorList>
            <person name="Kallberg Y."/>
            <person name="Tangrot J."/>
            <person name="Rosling A."/>
        </authorList>
    </citation>
    <scope>NUCLEOTIDE SEQUENCE</scope>
    <source>
        <strain evidence="2">87-6 pot B 2015</strain>
    </source>
</reference>
<feature type="chain" id="PRO_5040347890" evidence="1">
    <location>
        <begin position="23"/>
        <end position="315"/>
    </location>
</feature>
<name>A0A9N9B0R5_FUNMO</name>
<proteinExistence type="predicted"/>
<dbReference type="AlphaFoldDB" id="A0A9N9B0R5"/>
<accession>A0A9N9B0R5</accession>
<organism evidence="2 3">
    <name type="scientific">Funneliformis mosseae</name>
    <name type="common">Endomycorrhizal fungus</name>
    <name type="synonym">Glomus mosseae</name>
    <dbReference type="NCBI Taxonomy" id="27381"/>
    <lineage>
        <taxon>Eukaryota</taxon>
        <taxon>Fungi</taxon>
        <taxon>Fungi incertae sedis</taxon>
        <taxon>Mucoromycota</taxon>
        <taxon>Glomeromycotina</taxon>
        <taxon>Glomeromycetes</taxon>
        <taxon>Glomerales</taxon>
        <taxon>Glomeraceae</taxon>
        <taxon>Funneliformis</taxon>
    </lineage>
</organism>
<dbReference type="Proteomes" id="UP000789375">
    <property type="component" value="Unassembled WGS sequence"/>
</dbReference>
<dbReference type="EMBL" id="CAJVPP010001330">
    <property type="protein sequence ID" value="CAG8549408.1"/>
    <property type="molecule type" value="Genomic_DNA"/>
</dbReference>
<feature type="signal peptide" evidence="1">
    <location>
        <begin position="1"/>
        <end position="22"/>
    </location>
</feature>
<comment type="caution">
    <text evidence="2">The sequence shown here is derived from an EMBL/GenBank/DDBJ whole genome shotgun (WGS) entry which is preliminary data.</text>
</comment>
<protein>
    <submittedName>
        <fullName evidence="2">8241_t:CDS:1</fullName>
    </submittedName>
</protein>
<evidence type="ECO:0000256" key="1">
    <source>
        <dbReference type="SAM" id="SignalP"/>
    </source>
</evidence>
<keyword evidence="1" id="KW-0732">Signal</keyword>
<evidence type="ECO:0000313" key="2">
    <source>
        <dbReference type="EMBL" id="CAG8549408.1"/>
    </source>
</evidence>